<name>A0A1Z4BVE2_9GAMM</name>
<proteinExistence type="predicted"/>
<evidence type="ECO:0000313" key="2">
    <source>
        <dbReference type="Proteomes" id="UP000197019"/>
    </source>
</evidence>
<dbReference type="EMBL" id="CP022129">
    <property type="protein sequence ID" value="ASF45210.1"/>
    <property type="molecule type" value="Genomic_DNA"/>
</dbReference>
<dbReference type="OrthoDB" id="8546635at2"/>
<protein>
    <submittedName>
        <fullName evidence="1">Uncharacterized protein</fullName>
    </submittedName>
</protein>
<reference evidence="1 2" key="1">
    <citation type="submission" date="2017-06" db="EMBL/GenBank/DDBJ databases">
        <title>Genome Sequencing of the methanotroph Methylovulum psychrotolerants str. HV10-M2 isolated from a high-altitude environment.</title>
        <authorList>
            <person name="Mateos-Rivera A."/>
        </authorList>
    </citation>
    <scope>NUCLEOTIDE SEQUENCE [LARGE SCALE GENOMIC DNA]</scope>
    <source>
        <strain evidence="1 2">HV10_M2</strain>
    </source>
</reference>
<gene>
    <name evidence="1" type="ORF">CEK71_03560</name>
</gene>
<sequence>MAVSNGVYLKQNWSSIRAHGDKVINSDGTLEIIGMGHEVLWNLTKQFPWPMATVAGEIEIPGPLGMTMFQPQQTKINHQGQVAFQEVRAGEIDNLLIDLIYGGGKFDARVYEGTPTAYLRKKDIYECFIVVDNPDRDFENRSQPLLISGNMFFHYFGEIEQGNSTDYRPA</sequence>
<keyword evidence="2" id="KW-1185">Reference proteome</keyword>
<dbReference type="Proteomes" id="UP000197019">
    <property type="component" value="Chromosome"/>
</dbReference>
<dbReference type="RefSeq" id="WP_088618093.1">
    <property type="nucleotide sequence ID" value="NZ_CP022129.1"/>
</dbReference>
<accession>A0A1Z4BVE2</accession>
<dbReference type="KEGG" id="mpsy:CEK71_03560"/>
<evidence type="ECO:0000313" key="1">
    <source>
        <dbReference type="EMBL" id="ASF45210.1"/>
    </source>
</evidence>
<organism evidence="1 2">
    <name type="scientific">Methylovulum psychrotolerans</name>
    <dbReference type="NCBI Taxonomy" id="1704499"/>
    <lineage>
        <taxon>Bacteria</taxon>
        <taxon>Pseudomonadati</taxon>
        <taxon>Pseudomonadota</taxon>
        <taxon>Gammaproteobacteria</taxon>
        <taxon>Methylococcales</taxon>
        <taxon>Methylococcaceae</taxon>
        <taxon>Methylovulum</taxon>
    </lineage>
</organism>
<dbReference type="AlphaFoldDB" id="A0A1Z4BVE2"/>